<sequence>MRGRLRSTLGVNDAGGLKAMDDAGSGAFAGGSDEIPAYGGKHDLRLSHMLALIVFIRHSEKTVSTEIKEKEKSTENKAKEKALRTSQKSVSQSKLSQEKRRQKSVISEGNVGAEQGGEEKLTQSEKKKSSEVNLRQSQRIREKSNEDKGSQRTGSQKSIGGGLRKSQRLQKEKNSEVNLSKKGGPKLTEKSSKSGTSKVEMENEEEDVEGV</sequence>
<feature type="compositionally biased region" description="Low complexity" evidence="1">
    <location>
        <begin position="86"/>
        <end position="95"/>
    </location>
</feature>
<feature type="region of interest" description="Disordered" evidence="1">
    <location>
        <begin position="63"/>
        <end position="211"/>
    </location>
</feature>
<comment type="caution">
    <text evidence="2">The sequence shown here is derived from an EMBL/GenBank/DDBJ whole genome shotgun (WGS) entry which is preliminary data.</text>
</comment>
<evidence type="ECO:0000256" key="1">
    <source>
        <dbReference type="SAM" id="MobiDB-lite"/>
    </source>
</evidence>
<feature type="compositionally biased region" description="Basic and acidic residues" evidence="1">
    <location>
        <begin position="63"/>
        <end position="83"/>
    </location>
</feature>
<protein>
    <submittedName>
        <fullName evidence="2">Uncharacterized protein</fullName>
    </submittedName>
</protein>
<name>A0A166CAH1_DAUCS</name>
<organism evidence="2">
    <name type="scientific">Daucus carota subsp. sativus</name>
    <name type="common">Carrot</name>
    <dbReference type="NCBI Taxonomy" id="79200"/>
    <lineage>
        <taxon>Eukaryota</taxon>
        <taxon>Viridiplantae</taxon>
        <taxon>Streptophyta</taxon>
        <taxon>Embryophyta</taxon>
        <taxon>Tracheophyta</taxon>
        <taxon>Spermatophyta</taxon>
        <taxon>Magnoliopsida</taxon>
        <taxon>eudicotyledons</taxon>
        <taxon>Gunneridae</taxon>
        <taxon>Pentapetalae</taxon>
        <taxon>asterids</taxon>
        <taxon>campanulids</taxon>
        <taxon>Apiales</taxon>
        <taxon>Apiaceae</taxon>
        <taxon>Apioideae</taxon>
        <taxon>Scandiceae</taxon>
        <taxon>Daucinae</taxon>
        <taxon>Daucus</taxon>
        <taxon>Daucus sect. Daucus</taxon>
    </lineage>
</organism>
<feature type="compositionally biased region" description="Basic and acidic residues" evidence="1">
    <location>
        <begin position="139"/>
        <end position="150"/>
    </location>
</feature>
<accession>A0A166CAH1</accession>
<feature type="compositionally biased region" description="Acidic residues" evidence="1">
    <location>
        <begin position="202"/>
        <end position="211"/>
    </location>
</feature>
<evidence type="ECO:0000313" key="2">
    <source>
        <dbReference type="EMBL" id="KZN03511.1"/>
    </source>
</evidence>
<dbReference type="EMBL" id="LNRQ01000003">
    <property type="protein sequence ID" value="KZN03511.1"/>
    <property type="molecule type" value="Genomic_DNA"/>
</dbReference>
<dbReference type="Gramene" id="KZN03511">
    <property type="protein sequence ID" value="KZN03511"/>
    <property type="gene ID" value="DCAR_012267"/>
</dbReference>
<feature type="compositionally biased region" description="Basic and acidic residues" evidence="1">
    <location>
        <begin position="117"/>
        <end position="130"/>
    </location>
</feature>
<dbReference type="AlphaFoldDB" id="A0A166CAH1"/>
<gene>
    <name evidence="2" type="ORF">DCAR_012267</name>
</gene>
<reference evidence="2" key="1">
    <citation type="journal article" date="2016" name="Nat. Genet.">
        <title>A high-quality carrot genome assembly provides new insights into carotenoid accumulation and asterid genome evolution.</title>
        <authorList>
            <person name="Iorizzo M."/>
            <person name="Ellison S."/>
            <person name="Senalik D."/>
            <person name="Zeng P."/>
            <person name="Satapoomin P."/>
            <person name="Huang J."/>
            <person name="Bowman M."/>
            <person name="Iovene M."/>
            <person name="Sanseverino W."/>
            <person name="Cavagnaro P."/>
            <person name="Yildiz M."/>
            <person name="Macko-Podgorni A."/>
            <person name="Moranska E."/>
            <person name="Grzebelus E."/>
            <person name="Grzebelus D."/>
            <person name="Ashrafi H."/>
            <person name="Zheng Z."/>
            <person name="Cheng S."/>
            <person name="Spooner D."/>
            <person name="Van Deynze A."/>
            <person name="Simon P."/>
        </authorList>
    </citation>
    <scope>NUCLEOTIDE SEQUENCE [LARGE SCALE GENOMIC DNA]</scope>
    <source>
        <tissue evidence="2">Leaf</tissue>
    </source>
</reference>
<proteinExistence type="predicted"/>